<organism evidence="2 3">
    <name type="scientific">Cotesia typhae</name>
    <dbReference type="NCBI Taxonomy" id="2053667"/>
    <lineage>
        <taxon>Eukaryota</taxon>
        <taxon>Metazoa</taxon>
        <taxon>Ecdysozoa</taxon>
        <taxon>Arthropoda</taxon>
        <taxon>Hexapoda</taxon>
        <taxon>Insecta</taxon>
        <taxon>Pterygota</taxon>
        <taxon>Neoptera</taxon>
        <taxon>Endopterygota</taxon>
        <taxon>Hymenoptera</taxon>
        <taxon>Apocrita</taxon>
        <taxon>Ichneumonoidea</taxon>
        <taxon>Braconidae</taxon>
        <taxon>Microgastrinae</taxon>
        <taxon>Cotesia</taxon>
    </lineage>
</organism>
<evidence type="ECO:0000313" key="2">
    <source>
        <dbReference type="EMBL" id="KAG8037277.1"/>
    </source>
</evidence>
<keyword evidence="3" id="KW-1185">Reference proteome</keyword>
<comment type="caution">
    <text evidence="2">The sequence shown here is derived from an EMBL/GenBank/DDBJ whole genome shotgun (WGS) entry which is preliminary data.</text>
</comment>
<evidence type="ECO:0000256" key="1">
    <source>
        <dbReference type="SAM" id="MobiDB-lite"/>
    </source>
</evidence>
<reference evidence="2" key="2">
    <citation type="submission" date="2021-04" db="EMBL/GenBank/DDBJ databases">
        <title>Genome-wide patterns of bracovirus chromosomal integration into multiple host tissues during parasitism.</title>
        <authorList>
            <person name="Chebbi M.A.C."/>
        </authorList>
    </citation>
    <scope>NUCLEOTIDE SEQUENCE</scope>
    <source>
        <tissue evidence="2">Whole body</tissue>
    </source>
</reference>
<feature type="region of interest" description="Disordered" evidence="1">
    <location>
        <begin position="59"/>
        <end position="86"/>
    </location>
</feature>
<gene>
    <name evidence="2" type="ORF">G9C98_005487</name>
</gene>
<name>A0A8J5UR88_9HYME</name>
<sequence length="186" mass="21304">MESRIKNKLRNNLIDQRETGQDEMKKQLTELGMYEEGMSLTEMKDTLTVVDNSKLSVEQDSMEFSPQPNSDKVVTSHQTPPSPIENYVNKQIKDEDLILESPIGDQLNKSHQLSPKTESNLDLHQSKIDEKMSSSHCDADSFINSELKSSDSTDSQESKYFENVCSLEDNHRLNLSKVKNWTMINF</sequence>
<feature type="compositionally biased region" description="Polar residues" evidence="1">
    <location>
        <begin position="59"/>
        <end position="79"/>
    </location>
</feature>
<dbReference type="AlphaFoldDB" id="A0A8J5UR88"/>
<reference evidence="2" key="1">
    <citation type="submission" date="2020-03" db="EMBL/GenBank/DDBJ databases">
        <authorList>
            <person name="Chebbi M.A."/>
            <person name="Drezen J.M."/>
        </authorList>
    </citation>
    <scope>NUCLEOTIDE SEQUENCE</scope>
    <source>
        <tissue evidence="2">Whole body</tissue>
    </source>
</reference>
<proteinExistence type="predicted"/>
<evidence type="ECO:0000313" key="3">
    <source>
        <dbReference type="Proteomes" id="UP000729913"/>
    </source>
</evidence>
<dbReference type="EMBL" id="JAAOIC020000047">
    <property type="protein sequence ID" value="KAG8037277.1"/>
    <property type="molecule type" value="Genomic_DNA"/>
</dbReference>
<accession>A0A8J5UR88</accession>
<protein>
    <submittedName>
        <fullName evidence="2">Uncharacterized protein</fullName>
    </submittedName>
</protein>
<feature type="region of interest" description="Disordered" evidence="1">
    <location>
        <begin position="1"/>
        <end position="23"/>
    </location>
</feature>
<dbReference type="Proteomes" id="UP000729913">
    <property type="component" value="Unassembled WGS sequence"/>
</dbReference>